<keyword evidence="4 9" id="KW-0349">Heme</keyword>
<accession>A0A4Y9ZXI0</accession>
<evidence type="ECO:0000256" key="5">
    <source>
        <dbReference type="ARBA" id="ARBA00022723"/>
    </source>
</evidence>
<dbReference type="InterPro" id="IPR036396">
    <property type="entry name" value="Cyt_P450_sf"/>
</dbReference>
<dbReference type="SUPFAM" id="SSF48264">
    <property type="entry name" value="Cytochrome P450"/>
    <property type="match status" value="1"/>
</dbReference>
<comment type="cofactor">
    <cofactor evidence="1 9">
        <name>heme</name>
        <dbReference type="ChEBI" id="CHEBI:30413"/>
    </cofactor>
</comment>
<dbReference type="Gene3D" id="1.10.630.10">
    <property type="entry name" value="Cytochrome P450"/>
    <property type="match status" value="2"/>
</dbReference>
<evidence type="ECO:0000256" key="3">
    <source>
        <dbReference type="ARBA" id="ARBA00010617"/>
    </source>
</evidence>
<dbReference type="Proteomes" id="UP000298061">
    <property type="component" value="Unassembled WGS sequence"/>
</dbReference>
<evidence type="ECO:0008006" key="14">
    <source>
        <dbReference type="Google" id="ProtNLM"/>
    </source>
</evidence>
<dbReference type="GO" id="GO:0005506">
    <property type="term" value="F:iron ion binding"/>
    <property type="evidence" value="ECO:0007669"/>
    <property type="project" value="InterPro"/>
</dbReference>
<dbReference type="GO" id="GO:0020037">
    <property type="term" value="F:heme binding"/>
    <property type="evidence" value="ECO:0007669"/>
    <property type="project" value="InterPro"/>
</dbReference>
<comment type="caution">
    <text evidence="12">The sequence shown here is derived from an EMBL/GenBank/DDBJ whole genome shotgun (WGS) entry which is preliminary data.</text>
</comment>
<sequence>MQLTDLVSLPTIGFGCLALLGIAYHYRRSTQSTKRPPGPSGYLFIGNLLEIVNAERPHRIFSQWCKQYGNIVRFTAFGVENIVINKFSSAIELLEKRGAIYSDRPRLVLVTEIIGWDAAMPGMQYGQQFRKHRKHSNALLNANAARGYTTIHEELASRLLSALASQPDKFYDHTLIYATSTIFRLAYDIDITSEKHHLIRLANSAIKKSAEAFQVSGALVDVFPFLKWLYTSYPDSAPFSGFKTAIDSLRKEVASANNVPLGGLDKVVPEDEHDICGLAGILYGAGQETVTLYWRWYTTLKFSARHKLRSMPSCPMTDSQNLMTGFTSLILTHWAAPLVIAIPHTVTQDDVYEGYFIPKGTSILASIYDMLNACPHPTEFNPDRFVDGTDLGDVPSDTRDVVFGFGRRRCPGLHVADNSVWTAIAQMLASFEFLPEIVDGTEQLPPLKWIEAMTRYFLLWRNGYGLLN</sequence>
<dbReference type="InterPro" id="IPR017972">
    <property type="entry name" value="Cyt_P450_CS"/>
</dbReference>
<comment type="pathway">
    <text evidence="2">Secondary metabolite biosynthesis.</text>
</comment>
<dbReference type="Pfam" id="PF00067">
    <property type="entry name" value="p450"/>
    <property type="match status" value="2"/>
</dbReference>
<keyword evidence="11" id="KW-0472">Membrane</keyword>
<feature type="binding site" description="axial binding residue" evidence="9">
    <location>
        <position position="410"/>
    </location>
    <ligand>
        <name>heme</name>
        <dbReference type="ChEBI" id="CHEBI:30413"/>
    </ligand>
    <ligandPart>
        <name>Fe</name>
        <dbReference type="ChEBI" id="CHEBI:18248"/>
    </ligandPart>
</feature>
<evidence type="ECO:0000313" key="12">
    <source>
        <dbReference type="EMBL" id="TFY79512.1"/>
    </source>
</evidence>
<dbReference type="PANTHER" id="PTHR46300">
    <property type="entry name" value="P450, PUTATIVE (EUROFUNG)-RELATED-RELATED"/>
    <property type="match status" value="1"/>
</dbReference>
<dbReference type="InterPro" id="IPR050364">
    <property type="entry name" value="Cytochrome_P450_fung"/>
</dbReference>
<dbReference type="GO" id="GO:0004497">
    <property type="term" value="F:monooxygenase activity"/>
    <property type="evidence" value="ECO:0007669"/>
    <property type="project" value="UniProtKB-KW"/>
</dbReference>
<evidence type="ECO:0000256" key="8">
    <source>
        <dbReference type="ARBA" id="ARBA00023033"/>
    </source>
</evidence>
<keyword evidence="6 10" id="KW-0560">Oxidoreductase</keyword>
<dbReference type="PANTHER" id="PTHR46300:SF7">
    <property type="entry name" value="P450, PUTATIVE (EUROFUNG)-RELATED"/>
    <property type="match status" value="1"/>
</dbReference>
<dbReference type="OrthoDB" id="1055148at2759"/>
<keyword evidence="5 9" id="KW-0479">Metal-binding</keyword>
<evidence type="ECO:0000256" key="1">
    <source>
        <dbReference type="ARBA" id="ARBA00001971"/>
    </source>
</evidence>
<organism evidence="12 13">
    <name type="scientific">Hericium alpestre</name>
    <dbReference type="NCBI Taxonomy" id="135208"/>
    <lineage>
        <taxon>Eukaryota</taxon>
        <taxon>Fungi</taxon>
        <taxon>Dikarya</taxon>
        <taxon>Basidiomycota</taxon>
        <taxon>Agaricomycotina</taxon>
        <taxon>Agaricomycetes</taxon>
        <taxon>Russulales</taxon>
        <taxon>Hericiaceae</taxon>
        <taxon>Hericium</taxon>
    </lineage>
</organism>
<protein>
    <recommendedName>
        <fullName evidence="14">Cytochrome P450</fullName>
    </recommendedName>
</protein>
<evidence type="ECO:0000256" key="10">
    <source>
        <dbReference type="RuleBase" id="RU000461"/>
    </source>
</evidence>
<dbReference type="GO" id="GO:0016705">
    <property type="term" value="F:oxidoreductase activity, acting on paired donors, with incorporation or reduction of molecular oxygen"/>
    <property type="evidence" value="ECO:0007669"/>
    <property type="project" value="InterPro"/>
</dbReference>
<keyword evidence="7 9" id="KW-0408">Iron</keyword>
<dbReference type="STRING" id="135208.A0A4Y9ZXI0"/>
<evidence type="ECO:0000256" key="11">
    <source>
        <dbReference type="SAM" id="Phobius"/>
    </source>
</evidence>
<dbReference type="PROSITE" id="PS00086">
    <property type="entry name" value="CYTOCHROME_P450"/>
    <property type="match status" value="1"/>
</dbReference>
<keyword evidence="11" id="KW-1133">Transmembrane helix</keyword>
<evidence type="ECO:0000313" key="13">
    <source>
        <dbReference type="Proteomes" id="UP000298061"/>
    </source>
</evidence>
<evidence type="ECO:0000256" key="4">
    <source>
        <dbReference type="ARBA" id="ARBA00022617"/>
    </source>
</evidence>
<evidence type="ECO:0000256" key="2">
    <source>
        <dbReference type="ARBA" id="ARBA00005179"/>
    </source>
</evidence>
<evidence type="ECO:0000256" key="7">
    <source>
        <dbReference type="ARBA" id="ARBA00023004"/>
    </source>
</evidence>
<proteinExistence type="inferred from homology"/>
<reference evidence="12 13" key="1">
    <citation type="submission" date="2019-02" db="EMBL/GenBank/DDBJ databases">
        <title>Genome sequencing of the rare red list fungi Hericium alpestre (H. flagellum).</title>
        <authorList>
            <person name="Buettner E."/>
            <person name="Kellner H."/>
        </authorList>
    </citation>
    <scope>NUCLEOTIDE SEQUENCE [LARGE SCALE GENOMIC DNA]</scope>
    <source>
        <strain evidence="12 13">DSM 108284</strain>
    </source>
</reference>
<dbReference type="PRINTS" id="PR00463">
    <property type="entry name" value="EP450I"/>
</dbReference>
<keyword evidence="11" id="KW-0812">Transmembrane</keyword>
<evidence type="ECO:0000256" key="9">
    <source>
        <dbReference type="PIRSR" id="PIRSR602401-1"/>
    </source>
</evidence>
<dbReference type="InterPro" id="IPR002401">
    <property type="entry name" value="Cyt_P450_E_grp-I"/>
</dbReference>
<dbReference type="AlphaFoldDB" id="A0A4Y9ZXI0"/>
<keyword evidence="8 10" id="KW-0503">Monooxygenase</keyword>
<dbReference type="InterPro" id="IPR001128">
    <property type="entry name" value="Cyt_P450"/>
</dbReference>
<feature type="transmembrane region" description="Helical" evidence="11">
    <location>
        <begin position="6"/>
        <end position="26"/>
    </location>
</feature>
<name>A0A4Y9ZXI0_9AGAM</name>
<dbReference type="EMBL" id="SFCI01000489">
    <property type="protein sequence ID" value="TFY79512.1"/>
    <property type="molecule type" value="Genomic_DNA"/>
</dbReference>
<keyword evidence="13" id="KW-1185">Reference proteome</keyword>
<evidence type="ECO:0000256" key="6">
    <source>
        <dbReference type="ARBA" id="ARBA00023002"/>
    </source>
</evidence>
<gene>
    <name evidence="12" type="ORF">EWM64_g4497</name>
</gene>
<comment type="similarity">
    <text evidence="3 10">Belongs to the cytochrome P450 family.</text>
</comment>